<name>A0A078FUM9_BRANA</name>
<protein>
    <submittedName>
        <fullName evidence="1">BnaC08g40350D protein</fullName>
    </submittedName>
</protein>
<dbReference type="PaxDb" id="3708-A0A078FUM9"/>
<dbReference type="EMBL" id="LK032060">
    <property type="protein sequence ID" value="CDY16088.1"/>
    <property type="molecule type" value="Genomic_DNA"/>
</dbReference>
<evidence type="ECO:0000313" key="2">
    <source>
        <dbReference type="Proteomes" id="UP000028999"/>
    </source>
</evidence>
<sequence length="79" mass="8863">MDESAKKGLELNGSDAEIRKSSIRRISVEGYDTSLRLEDVDEALRKYFASCGKIIHVSIPRNSDWTILCQFVASPFPSN</sequence>
<keyword evidence="2" id="KW-1185">Reference proteome</keyword>
<organism evidence="1 2">
    <name type="scientific">Brassica napus</name>
    <name type="common">Rape</name>
    <dbReference type="NCBI Taxonomy" id="3708"/>
    <lineage>
        <taxon>Eukaryota</taxon>
        <taxon>Viridiplantae</taxon>
        <taxon>Streptophyta</taxon>
        <taxon>Embryophyta</taxon>
        <taxon>Tracheophyta</taxon>
        <taxon>Spermatophyta</taxon>
        <taxon>Magnoliopsida</taxon>
        <taxon>eudicotyledons</taxon>
        <taxon>Gunneridae</taxon>
        <taxon>Pentapetalae</taxon>
        <taxon>rosids</taxon>
        <taxon>malvids</taxon>
        <taxon>Brassicales</taxon>
        <taxon>Brassicaceae</taxon>
        <taxon>Brassiceae</taxon>
        <taxon>Brassica</taxon>
    </lineage>
</organism>
<proteinExistence type="predicted"/>
<dbReference type="Gramene" id="CDY16088">
    <property type="protein sequence ID" value="CDY16088"/>
    <property type="gene ID" value="GSBRNA2T00090498001"/>
</dbReference>
<gene>
    <name evidence="1" type="primary">BnaC08g40350D</name>
    <name evidence="1" type="ORF">GSBRNA2T00090498001</name>
</gene>
<dbReference type="GO" id="GO:0003723">
    <property type="term" value="F:RNA binding"/>
    <property type="evidence" value="ECO:0000318"/>
    <property type="project" value="GO_Central"/>
</dbReference>
<reference evidence="1 2" key="1">
    <citation type="journal article" date="2014" name="Science">
        <title>Plant genetics. Early allopolyploid evolution in the post-Neolithic Brassica napus oilseed genome.</title>
        <authorList>
            <person name="Chalhoub B."/>
            <person name="Denoeud F."/>
            <person name="Liu S."/>
            <person name="Parkin I.A."/>
            <person name="Tang H."/>
            <person name="Wang X."/>
            <person name="Chiquet J."/>
            <person name="Belcram H."/>
            <person name="Tong C."/>
            <person name="Samans B."/>
            <person name="Correa M."/>
            <person name="Da Silva C."/>
            <person name="Just J."/>
            <person name="Falentin C."/>
            <person name="Koh C.S."/>
            <person name="Le Clainche I."/>
            <person name="Bernard M."/>
            <person name="Bento P."/>
            <person name="Noel B."/>
            <person name="Labadie K."/>
            <person name="Alberti A."/>
            <person name="Charles M."/>
            <person name="Arnaud D."/>
            <person name="Guo H."/>
            <person name="Daviaud C."/>
            <person name="Alamery S."/>
            <person name="Jabbari K."/>
            <person name="Zhao M."/>
            <person name="Edger P.P."/>
            <person name="Chelaifa H."/>
            <person name="Tack D."/>
            <person name="Lassalle G."/>
            <person name="Mestiri I."/>
            <person name="Schnel N."/>
            <person name="Le Paslier M.C."/>
            <person name="Fan G."/>
            <person name="Renault V."/>
            <person name="Bayer P.E."/>
            <person name="Golicz A.A."/>
            <person name="Manoli S."/>
            <person name="Lee T.H."/>
            <person name="Thi V.H."/>
            <person name="Chalabi S."/>
            <person name="Hu Q."/>
            <person name="Fan C."/>
            <person name="Tollenaere R."/>
            <person name="Lu Y."/>
            <person name="Battail C."/>
            <person name="Shen J."/>
            <person name="Sidebottom C.H."/>
            <person name="Wang X."/>
            <person name="Canaguier A."/>
            <person name="Chauveau A."/>
            <person name="Berard A."/>
            <person name="Deniot G."/>
            <person name="Guan M."/>
            <person name="Liu Z."/>
            <person name="Sun F."/>
            <person name="Lim Y.P."/>
            <person name="Lyons E."/>
            <person name="Town C.D."/>
            <person name="Bancroft I."/>
            <person name="Wang X."/>
            <person name="Meng J."/>
            <person name="Ma J."/>
            <person name="Pires J.C."/>
            <person name="King G.J."/>
            <person name="Brunel D."/>
            <person name="Delourme R."/>
            <person name="Renard M."/>
            <person name="Aury J.M."/>
            <person name="Adams K.L."/>
            <person name="Batley J."/>
            <person name="Snowdon R.J."/>
            <person name="Tost J."/>
            <person name="Edwards D."/>
            <person name="Zhou Y."/>
            <person name="Hua W."/>
            <person name="Sharpe A.G."/>
            <person name="Paterson A.H."/>
            <person name="Guan C."/>
            <person name="Wincker P."/>
        </authorList>
    </citation>
    <scope>NUCLEOTIDE SEQUENCE [LARGE SCALE GENOMIC DNA]</scope>
    <source>
        <strain evidence="2">cv. Darmor-bzh</strain>
    </source>
</reference>
<dbReference type="STRING" id="3708.A0A078FUM9"/>
<dbReference type="AlphaFoldDB" id="A0A078FUM9"/>
<dbReference type="Proteomes" id="UP000028999">
    <property type="component" value="Unassembled WGS sequence"/>
</dbReference>
<evidence type="ECO:0000313" key="1">
    <source>
        <dbReference type="EMBL" id="CDY16088.1"/>
    </source>
</evidence>
<accession>A0A078FUM9</accession>
<dbReference type="SUPFAM" id="SSF54928">
    <property type="entry name" value="RNA-binding domain, RBD"/>
    <property type="match status" value="1"/>
</dbReference>
<dbReference type="InterPro" id="IPR035979">
    <property type="entry name" value="RBD_domain_sf"/>
</dbReference>